<comment type="caution">
    <text evidence="1">The sequence shown here is derived from an EMBL/GenBank/DDBJ whole genome shotgun (WGS) entry which is preliminary data.</text>
</comment>
<proteinExistence type="predicted"/>
<dbReference type="AlphaFoldDB" id="A0A2P6RHS6"/>
<accession>A0A2P6RHS6</accession>
<gene>
    <name evidence="1" type="ORF">RchiOBHm_Chr3g0497501</name>
</gene>
<dbReference type="Proteomes" id="UP000238479">
    <property type="component" value="Chromosome 3"/>
</dbReference>
<keyword evidence="2" id="KW-1185">Reference proteome</keyword>
<organism evidence="1 2">
    <name type="scientific">Rosa chinensis</name>
    <name type="common">China rose</name>
    <dbReference type="NCBI Taxonomy" id="74649"/>
    <lineage>
        <taxon>Eukaryota</taxon>
        <taxon>Viridiplantae</taxon>
        <taxon>Streptophyta</taxon>
        <taxon>Embryophyta</taxon>
        <taxon>Tracheophyta</taxon>
        <taxon>Spermatophyta</taxon>
        <taxon>Magnoliopsida</taxon>
        <taxon>eudicotyledons</taxon>
        <taxon>Gunneridae</taxon>
        <taxon>Pentapetalae</taxon>
        <taxon>rosids</taxon>
        <taxon>fabids</taxon>
        <taxon>Rosales</taxon>
        <taxon>Rosaceae</taxon>
        <taxon>Rosoideae</taxon>
        <taxon>Rosoideae incertae sedis</taxon>
        <taxon>Rosa</taxon>
    </lineage>
</organism>
<dbReference type="Gramene" id="PRQ45967">
    <property type="protein sequence ID" value="PRQ45967"/>
    <property type="gene ID" value="RchiOBHm_Chr3g0497501"/>
</dbReference>
<protein>
    <submittedName>
        <fullName evidence="1">Uncharacterized protein</fullName>
    </submittedName>
</protein>
<evidence type="ECO:0000313" key="1">
    <source>
        <dbReference type="EMBL" id="PRQ45967.1"/>
    </source>
</evidence>
<dbReference type="EMBL" id="PDCK01000041">
    <property type="protein sequence ID" value="PRQ45967.1"/>
    <property type="molecule type" value="Genomic_DNA"/>
</dbReference>
<reference evidence="1 2" key="1">
    <citation type="journal article" date="2018" name="Nat. Genet.">
        <title>The Rosa genome provides new insights in the design of modern roses.</title>
        <authorList>
            <person name="Bendahmane M."/>
        </authorList>
    </citation>
    <scope>NUCLEOTIDE SEQUENCE [LARGE SCALE GENOMIC DNA]</scope>
    <source>
        <strain evidence="2">cv. Old Blush</strain>
    </source>
</reference>
<sequence>MSKRSDYFSCSGLFDEHNPSRNDYLVEVSNAIACRMHILYIIRVLKSLEEE</sequence>
<evidence type="ECO:0000313" key="2">
    <source>
        <dbReference type="Proteomes" id="UP000238479"/>
    </source>
</evidence>
<name>A0A2P6RHS6_ROSCH</name>